<keyword evidence="3" id="KW-1185">Reference proteome</keyword>
<feature type="transmembrane region" description="Helical" evidence="1">
    <location>
        <begin position="29"/>
        <end position="48"/>
    </location>
</feature>
<evidence type="ECO:0000313" key="2">
    <source>
        <dbReference type="EMBL" id="ALG85632.1"/>
    </source>
</evidence>
<keyword evidence="1" id="KW-1133">Transmembrane helix</keyword>
<reference evidence="2 3" key="2">
    <citation type="journal article" date="2017" name="Int. J. Syst. Evol. Microbiol.">
        <title>Gordonia phthalatica sp. nov., a di-n-butyl phthalate-degrading bacterium isolated from activated sludge.</title>
        <authorList>
            <person name="Jin D."/>
            <person name="Kong X."/>
            <person name="Jia M."/>
            <person name="Yu X."/>
            <person name="Wang X."/>
            <person name="Zhuang X."/>
            <person name="Deng Y."/>
            <person name="Bai Z."/>
        </authorList>
    </citation>
    <scope>NUCLEOTIDE SEQUENCE [LARGE SCALE GENOMIC DNA]</scope>
    <source>
        <strain evidence="2 3">QH-11</strain>
    </source>
</reference>
<protein>
    <submittedName>
        <fullName evidence="2">Uncharacterized protein</fullName>
    </submittedName>
</protein>
<dbReference type="KEGG" id="goq:ACH46_15525"/>
<proteinExistence type="predicted"/>
<reference evidence="3" key="1">
    <citation type="submission" date="2015-06" db="EMBL/GenBank/DDBJ databases">
        <title>Complete genome sequence and metabolic analysis of phthalate degradation pathway in Gordonia sp. QH-11.</title>
        <authorList>
            <person name="Jin D."/>
            <person name="Kong X."/>
            <person name="Bai Z."/>
        </authorList>
    </citation>
    <scope>NUCLEOTIDE SEQUENCE [LARGE SCALE GENOMIC DNA]</scope>
    <source>
        <strain evidence="3">QH-11</strain>
    </source>
</reference>
<evidence type="ECO:0000313" key="3">
    <source>
        <dbReference type="Proteomes" id="UP000063789"/>
    </source>
</evidence>
<feature type="transmembrane region" description="Helical" evidence="1">
    <location>
        <begin position="54"/>
        <end position="71"/>
    </location>
</feature>
<evidence type="ECO:0000256" key="1">
    <source>
        <dbReference type="SAM" id="Phobius"/>
    </source>
</evidence>
<accession>A0A0N9NES9</accession>
<keyword evidence="1" id="KW-0812">Transmembrane</keyword>
<dbReference type="RefSeq" id="WP_062393716.1">
    <property type="nucleotide sequence ID" value="NZ_CP011853.1"/>
</dbReference>
<organism evidence="2 3">
    <name type="scientific">Gordonia phthalatica</name>
    <dbReference type="NCBI Taxonomy" id="1136941"/>
    <lineage>
        <taxon>Bacteria</taxon>
        <taxon>Bacillati</taxon>
        <taxon>Actinomycetota</taxon>
        <taxon>Actinomycetes</taxon>
        <taxon>Mycobacteriales</taxon>
        <taxon>Gordoniaceae</taxon>
        <taxon>Gordonia</taxon>
    </lineage>
</organism>
<sequence length="72" mass="7981">MRAFRSPSPDEREFHASYVEAGRANKFELWLVLLVMLSGLLLLQAVVLGVPSSVLPPWTYFGIAVLIPAALR</sequence>
<dbReference type="AlphaFoldDB" id="A0A0N9NES9"/>
<dbReference type="EMBL" id="CP011853">
    <property type="protein sequence ID" value="ALG85632.1"/>
    <property type="molecule type" value="Genomic_DNA"/>
</dbReference>
<dbReference type="Proteomes" id="UP000063789">
    <property type="component" value="Chromosome"/>
</dbReference>
<keyword evidence="1" id="KW-0472">Membrane</keyword>
<gene>
    <name evidence="2" type="ORF">ACH46_15525</name>
</gene>
<name>A0A0N9NES9_9ACTN</name>